<name>A0A928VP94_9CYAN</name>
<evidence type="ECO:0000313" key="2">
    <source>
        <dbReference type="EMBL" id="MBE9032181.1"/>
    </source>
</evidence>
<keyword evidence="3" id="KW-1185">Reference proteome</keyword>
<protein>
    <recommendedName>
        <fullName evidence="1">ParE-like toxin domain-containing protein</fullName>
    </recommendedName>
</protein>
<sequence length="89" mass="10789">MKSSVTKDFRKRLDQLPIKVRDQANNAYALWQEDPYHRSLQFKRVSQRQPIYSVRIGLNYRALGLLEDNHIFWFWIGPHAEYDELLKRL</sequence>
<proteinExistence type="predicted"/>
<dbReference type="RefSeq" id="WP_264327004.1">
    <property type="nucleotide sequence ID" value="NZ_JADEXQ010000092.1"/>
</dbReference>
<dbReference type="EMBL" id="JADEXQ010000092">
    <property type="protein sequence ID" value="MBE9032181.1"/>
    <property type="molecule type" value="Genomic_DNA"/>
</dbReference>
<comment type="caution">
    <text evidence="2">The sequence shown here is derived from an EMBL/GenBank/DDBJ whole genome shotgun (WGS) entry which is preliminary data.</text>
</comment>
<dbReference type="Proteomes" id="UP000625316">
    <property type="component" value="Unassembled WGS sequence"/>
</dbReference>
<dbReference type="Gene3D" id="3.30.2310.20">
    <property type="entry name" value="RelE-like"/>
    <property type="match status" value="1"/>
</dbReference>
<evidence type="ECO:0000259" key="1">
    <source>
        <dbReference type="Pfam" id="PF24732"/>
    </source>
</evidence>
<accession>A0A928VP94</accession>
<dbReference type="AlphaFoldDB" id="A0A928VP94"/>
<dbReference type="SUPFAM" id="SSF143011">
    <property type="entry name" value="RelE-like"/>
    <property type="match status" value="1"/>
</dbReference>
<dbReference type="InterPro" id="IPR056925">
    <property type="entry name" value="ParE-like"/>
</dbReference>
<gene>
    <name evidence="2" type="ORF">IQ266_20795</name>
</gene>
<dbReference type="Pfam" id="PF24732">
    <property type="entry name" value="ParE_like"/>
    <property type="match status" value="1"/>
</dbReference>
<evidence type="ECO:0000313" key="3">
    <source>
        <dbReference type="Proteomes" id="UP000625316"/>
    </source>
</evidence>
<organism evidence="2 3">
    <name type="scientific">Romeriopsis navalis LEGE 11480</name>
    <dbReference type="NCBI Taxonomy" id="2777977"/>
    <lineage>
        <taxon>Bacteria</taxon>
        <taxon>Bacillati</taxon>
        <taxon>Cyanobacteriota</taxon>
        <taxon>Cyanophyceae</taxon>
        <taxon>Leptolyngbyales</taxon>
        <taxon>Leptolyngbyaceae</taxon>
        <taxon>Romeriopsis</taxon>
        <taxon>Romeriopsis navalis</taxon>
    </lineage>
</organism>
<reference evidence="2" key="1">
    <citation type="submission" date="2020-10" db="EMBL/GenBank/DDBJ databases">
        <authorList>
            <person name="Castelo-Branco R."/>
            <person name="Eusebio N."/>
            <person name="Adriana R."/>
            <person name="Vieira A."/>
            <person name="Brugerolle De Fraissinette N."/>
            <person name="Rezende De Castro R."/>
            <person name="Schneider M.P."/>
            <person name="Vasconcelos V."/>
            <person name="Leao P.N."/>
        </authorList>
    </citation>
    <scope>NUCLEOTIDE SEQUENCE</scope>
    <source>
        <strain evidence="2">LEGE 11480</strain>
    </source>
</reference>
<feature type="domain" description="ParE-like toxin" evidence="1">
    <location>
        <begin position="19"/>
        <end position="83"/>
    </location>
</feature>
<dbReference type="InterPro" id="IPR035093">
    <property type="entry name" value="RelE/ParE_toxin_dom_sf"/>
</dbReference>